<dbReference type="OrthoDB" id="287850at2157"/>
<keyword evidence="6" id="KW-1185">Reference proteome</keyword>
<evidence type="ECO:0000313" key="6">
    <source>
        <dbReference type="Proteomes" id="UP000628840"/>
    </source>
</evidence>
<dbReference type="Pfam" id="PF00881">
    <property type="entry name" value="Nitroreductase"/>
    <property type="match status" value="2"/>
</dbReference>
<dbReference type="InterPro" id="IPR029479">
    <property type="entry name" value="Nitroreductase"/>
</dbReference>
<name>A0A830F3E2_9EURY</name>
<evidence type="ECO:0000256" key="1">
    <source>
        <dbReference type="ARBA" id="ARBA00007118"/>
    </source>
</evidence>
<dbReference type="EMBL" id="BMPF01000003">
    <property type="protein sequence ID" value="GGL36727.1"/>
    <property type="molecule type" value="Genomic_DNA"/>
</dbReference>
<proteinExistence type="inferred from homology"/>
<accession>A0A830F3E2</accession>
<dbReference type="PANTHER" id="PTHR43673:SF10">
    <property type="entry name" value="NADH DEHYDROGENASE_NAD(P)H NITROREDUCTASE XCC3605-RELATED"/>
    <property type="match status" value="1"/>
</dbReference>
<dbReference type="RefSeq" id="WP_188883636.1">
    <property type="nucleotide sequence ID" value="NZ_BMPF01000003.1"/>
</dbReference>
<dbReference type="InterPro" id="IPR000415">
    <property type="entry name" value="Nitroreductase-like"/>
</dbReference>
<gene>
    <name evidence="5" type="ORF">GCM10009037_20300</name>
</gene>
<reference evidence="5 6" key="1">
    <citation type="journal article" date="2019" name="Int. J. Syst. Evol. Microbiol.">
        <title>The Global Catalogue of Microorganisms (GCM) 10K type strain sequencing project: providing services to taxonomists for standard genome sequencing and annotation.</title>
        <authorList>
            <consortium name="The Broad Institute Genomics Platform"/>
            <consortium name="The Broad Institute Genome Sequencing Center for Infectious Disease"/>
            <person name="Wu L."/>
            <person name="Ma J."/>
        </authorList>
    </citation>
    <scope>NUCLEOTIDE SEQUENCE [LARGE SCALE GENOMIC DNA]</scope>
    <source>
        <strain evidence="5 6">JCM 19585</strain>
    </source>
</reference>
<dbReference type="CDD" id="cd02138">
    <property type="entry name" value="TdsD-like"/>
    <property type="match status" value="1"/>
</dbReference>
<dbReference type="Gene3D" id="3.40.109.10">
    <property type="entry name" value="NADH Oxidase"/>
    <property type="match status" value="1"/>
</dbReference>
<evidence type="ECO:0000313" key="5">
    <source>
        <dbReference type="EMBL" id="GGL36727.1"/>
    </source>
</evidence>
<dbReference type="Proteomes" id="UP000628840">
    <property type="component" value="Unassembled WGS sequence"/>
</dbReference>
<feature type="domain" description="Nitroreductase" evidence="4">
    <location>
        <begin position="87"/>
        <end position="169"/>
    </location>
</feature>
<keyword evidence="2" id="KW-0560">Oxidoreductase</keyword>
<organism evidence="5 6">
    <name type="scientific">Halarchaeum grantii</name>
    <dbReference type="NCBI Taxonomy" id="1193105"/>
    <lineage>
        <taxon>Archaea</taxon>
        <taxon>Methanobacteriati</taxon>
        <taxon>Methanobacteriota</taxon>
        <taxon>Stenosarchaea group</taxon>
        <taxon>Halobacteria</taxon>
        <taxon>Halobacteriales</taxon>
        <taxon>Halobacteriaceae</taxon>
    </lineage>
</organism>
<evidence type="ECO:0000256" key="2">
    <source>
        <dbReference type="ARBA" id="ARBA00023002"/>
    </source>
</evidence>
<sequence length="202" mass="22269">MTHPEPSRPLREEVAANRTPEHDVDPLFLNRWSPRAMTGASLAESEYLPLFEAARWAPSSRNSQPWRFAYAERGDDEWETFLGFVNDHNRRWAADAAVLAVLCSETTDAKGRTLSAHTFDAGAAWENLALEGTRRGLVVHPMGGFDRDAAANALDVPADYDVEVMIAIGERAPPETLPDDLRGGETPNGRKPLSEIVTRGGF</sequence>
<dbReference type="SUPFAM" id="SSF55469">
    <property type="entry name" value="FMN-dependent nitroreductase-like"/>
    <property type="match status" value="1"/>
</dbReference>
<evidence type="ECO:0000256" key="3">
    <source>
        <dbReference type="SAM" id="MobiDB-lite"/>
    </source>
</evidence>
<evidence type="ECO:0000259" key="4">
    <source>
        <dbReference type="Pfam" id="PF00881"/>
    </source>
</evidence>
<dbReference type="PANTHER" id="PTHR43673">
    <property type="entry name" value="NAD(P)H NITROREDUCTASE YDGI-RELATED"/>
    <property type="match status" value="1"/>
</dbReference>
<feature type="region of interest" description="Disordered" evidence="3">
    <location>
        <begin position="173"/>
        <end position="202"/>
    </location>
</feature>
<dbReference type="GO" id="GO:0016491">
    <property type="term" value="F:oxidoreductase activity"/>
    <property type="evidence" value="ECO:0007669"/>
    <property type="project" value="UniProtKB-KW"/>
</dbReference>
<feature type="domain" description="Nitroreductase" evidence="4">
    <location>
        <begin position="30"/>
        <end position="73"/>
    </location>
</feature>
<protein>
    <submittedName>
        <fullName evidence="5">Nitroreductase</fullName>
    </submittedName>
</protein>
<comment type="similarity">
    <text evidence="1">Belongs to the nitroreductase family.</text>
</comment>
<comment type="caution">
    <text evidence="5">The sequence shown here is derived from an EMBL/GenBank/DDBJ whole genome shotgun (WGS) entry which is preliminary data.</text>
</comment>
<dbReference type="AlphaFoldDB" id="A0A830F3E2"/>